<protein>
    <recommendedName>
        <fullName evidence="3">LysM domain-containing protein</fullName>
    </recommendedName>
</protein>
<evidence type="ECO:0008006" key="3">
    <source>
        <dbReference type="Google" id="ProtNLM"/>
    </source>
</evidence>
<reference evidence="2" key="1">
    <citation type="submission" date="2018-01" db="EMBL/GenBank/DDBJ databases">
        <title>Complete genome of Tamlana sp. UJ94.</title>
        <authorList>
            <person name="Jung J."/>
            <person name="Chung D."/>
            <person name="Bae S.S."/>
            <person name="Baek K."/>
        </authorList>
    </citation>
    <scope>NUCLEOTIDE SEQUENCE [LARGE SCALE GENOMIC DNA]</scope>
    <source>
        <strain evidence="2">UJ94</strain>
    </source>
</reference>
<name>A0A2I7SKQ0_9FLAO</name>
<accession>A0A2I7SKQ0</accession>
<evidence type="ECO:0000313" key="1">
    <source>
        <dbReference type="EMBL" id="AUS06488.1"/>
    </source>
</evidence>
<dbReference type="Proteomes" id="UP000236592">
    <property type="component" value="Chromosome"/>
</dbReference>
<dbReference type="AlphaFoldDB" id="A0A2I7SKQ0"/>
<dbReference type="RefSeq" id="WP_102996439.1">
    <property type="nucleotide sequence ID" value="NZ_CP025938.1"/>
</dbReference>
<keyword evidence="2" id="KW-1185">Reference proteome</keyword>
<dbReference type="EMBL" id="CP025938">
    <property type="protein sequence ID" value="AUS06488.1"/>
    <property type="molecule type" value="Genomic_DNA"/>
</dbReference>
<dbReference type="OrthoDB" id="1100373at2"/>
<dbReference type="KEGG" id="taj:C1A40_13995"/>
<proteinExistence type="predicted"/>
<organism evidence="1 2">
    <name type="scientific">Pseudotamlana carrageenivorans</name>
    <dbReference type="NCBI Taxonomy" id="2069432"/>
    <lineage>
        <taxon>Bacteria</taxon>
        <taxon>Pseudomonadati</taxon>
        <taxon>Bacteroidota</taxon>
        <taxon>Flavobacteriia</taxon>
        <taxon>Flavobacteriales</taxon>
        <taxon>Flavobacteriaceae</taxon>
        <taxon>Pseudotamlana</taxon>
    </lineage>
</organism>
<sequence length="100" mass="10738">MNQVIVLHNQSLLDLCIQGYGNLVPLMDLAIANGISITDILTPGTVLVLPESVNQNTDIQKYYKDKQLTPATSVSDATLGDISSPDGIGYMIIESTFKVA</sequence>
<gene>
    <name evidence="1" type="ORF">C1A40_13995</name>
</gene>
<evidence type="ECO:0000313" key="2">
    <source>
        <dbReference type="Proteomes" id="UP000236592"/>
    </source>
</evidence>